<organism evidence="2 3">
    <name type="scientific">Spirosoma utsteinense</name>
    <dbReference type="NCBI Taxonomy" id="2585773"/>
    <lineage>
        <taxon>Bacteria</taxon>
        <taxon>Pseudomonadati</taxon>
        <taxon>Bacteroidota</taxon>
        <taxon>Cytophagia</taxon>
        <taxon>Cytophagales</taxon>
        <taxon>Cytophagaceae</taxon>
        <taxon>Spirosoma</taxon>
    </lineage>
</organism>
<reference evidence="2 3" key="1">
    <citation type="submission" date="2019-06" db="EMBL/GenBank/DDBJ databases">
        <title>Spirosoma utsteinense sp. nov. isolated from Antarctic ice-free soils.</title>
        <authorList>
            <person name="Tahon G."/>
        </authorList>
    </citation>
    <scope>NUCLEOTIDE SEQUENCE [LARGE SCALE GENOMIC DNA]</scope>
    <source>
        <strain evidence="2 3">LMG 31447</strain>
    </source>
</reference>
<feature type="transmembrane region" description="Helical" evidence="1">
    <location>
        <begin position="25"/>
        <end position="48"/>
    </location>
</feature>
<keyword evidence="1" id="KW-0812">Transmembrane</keyword>
<protein>
    <submittedName>
        <fullName evidence="2">Uncharacterized protein</fullName>
    </submittedName>
</protein>
<dbReference type="Proteomes" id="UP000700732">
    <property type="component" value="Unassembled WGS sequence"/>
</dbReference>
<evidence type="ECO:0000313" key="2">
    <source>
        <dbReference type="EMBL" id="MBC3795321.1"/>
    </source>
</evidence>
<accession>A0ABR6WFK9</accession>
<name>A0ABR6WFK9_9BACT</name>
<proteinExistence type="predicted"/>
<evidence type="ECO:0000313" key="3">
    <source>
        <dbReference type="Proteomes" id="UP000700732"/>
    </source>
</evidence>
<gene>
    <name evidence="2" type="ORF">FH603_5857</name>
</gene>
<dbReference type="EMBL" id="VFIA01000117">
    <property type="protein sequence ID" value="MBC3795321.1"/>
    <property type="molecule type" value="Genomic_DNA"/>
</dbReference>
<keyword evidence="1" id="KW-1133">Transmembrane helix</keyword>
<keyword evidence="3" id="KW-1185">Reference proteome</keyword>
<keyword evidence="1" id="KW-0472">Membrane</keyword>
<evidence type="ECO:0000256" key="1">
    <source>
        <dbReference type="SAM" id="Phobius"/>
    </source>
</evidence>
<sequence length="49" mass="5714">MKIFVTINLKYSLNKDKRGKGKEDGLLVVYLFSFFPFFLHLRTVGVVYA</sequence>
<comment type="caution">
    <text evidence="2">The sequence shown here is derived from an EMBL/GenBank/DDBJ whole genome shotgun (WGS) entry which is preliminary data.</text>
</comment>